<comment type="pathway">
    <text evidence="3">Protein modification; protein ubiquitination.</text>
</comment>
<accession>A0AA89B668</accession>
<sequence>MVTFLLQFRVLQHMWTARFGSGNEKGFWINISQKKSLYASLPMCFLGALIALYLNWKRENTYDGKQIESSNAVTELSSLWAGLRSYNGLVLDGFLLPQILLNLFQISLKRITFICLLPHGYDLYRAHSFVHSHFDGSYIYANPPLDFYSAAWDVIIPLPAIWWTYYASSAIQRDGIDERVPITGS</sequence>
<comment type="catalytic activity">
    <reaction evidence="1">
        <text>S-ubiquitinyl-[E2 ubiquitin-conjugating enzyme]-L-cysteine + [acceptor protein]-L-lysine = [E2 ubiquitin-conjugating enzyme]-L-cysteine + N(6)-ubiquitinyl-[acceptor protein]-L-lysine.</text>
        <dbReference type="EC" id="2.3.2.27"/>
    </reaction>
</comment>
<dbReference type="PANTHER" id="PTHR33389">
    <property type="entry name" value="FAMILY PROTEIN, PUTATIVE (DUF2921)-RELATED"/>
    <property type="match status" value="1"/>
</dbReference>
<keyword evidence="8 10" id="KW-1133">Transmembrane helix</keyword>
<keyword evidence="6 10" id="KW-0812">Transmembrane</keyword>
<evidence type="ECO:0000313" key="13">
    <source>
        <dbReference type="Proteomes" id="UP001188597"/>
    </source>
</evidence>
<evidence type="ECO:0000256" key="8">
    <source>
        <dbReference type="ARBA" id="ARBA00022989"/>
    </source>
</evidence>
<comment type="caution">
    <text evidence="12">The sequence shown here is derived from an EMBL/GenBank/DDBJ whole genome shotgun (WGS) entry which is preliminary data.</text>
</comment>
<evidence type="ECO:0000256" key="2">
    <source>
        <dbReference type="ARBA" id="ARBA00004127"/>
    </source>
</evidence>
<dbReference type="EC" id="2.3.2.27" evidence="4"/>
<dbReference type="GO" id="GO:0061630">
    <property type="term" value="F:ubiquitin protein ligase activity"/>
    <property type="evidence" value="ECO:0007669"/>
    <property type="project" value="UniProtKB-EC"/>
</dbReference>
<name>A0AA89B668_9ASTE</name>
<gene>
    <name evidence="12" type="ORF">RJ639_040573</name>
</gene>
<evidence type="ECO:0000313" key="12">
    <source>
        <dbReference type="EMBL" id="KAK3027823.1"/>
    </source>
</evidence>
<organism evidence="12 13">
    <name type="scientific">Escallonia herrerae</name>
    <dbReference type="NCBI Taxonomy" id="1293975"/>
    <lineage>
        <taxon>Eukaryota</taxon>
        <taxon>Viridiplantae</taxon>
        <taxon>Streptophyta</taxon>
        <taxon>Embryophyta</taxon>
        <taxon>Tracheophyta</taxon>
        <taxon>Spermatophyta</taxon>
        <taxon>Magnoliopsida</taxon>
        <taxon>eudicotyledons</taxon>
        <taxon>Gunneridae</taxon>
        <taxon>Pentapetalae</taxon>
        <taxon>asterids</taxon>
        <taxon>campanulids</taxon>
        <taxon>Escalloniales</taxon>
        <taxon>Escalloniaceae</taxon>
        <taxon>Escallonia</taxon>
    </lineage>
</organism>
<dbReference type="EMBL" id="JAVXUP010000440">
    <property type="protein sequence ID" value="KAK3027823.1"/>
    <property type="molecule type" value="Genomic_DNA"/>
</dbReference>
<keyword evidence="7" id="KW-0833">Ubl conjugation pathway</keyword>
<keyword evidence="5" id="KW-0808">Transferase</keyword>
<keyword evidence="9 10" id="KW-0472">Membrane</keyword>
<protein>
    <recommendedName>
        <fullName evidence="4">RING-type E3 ubiquitin transferase</fullName>
        <ecNumber evidence="4">2.3.2.27</ecNumber>
    </recommendedName>
</protein>
<evidence type="ECO:0000256" key="3">
    <source>
        <dbReference type="ARBA" id="ARBA00004906"/>
    </source>
</evidence>
<evidence type="ECO:0000256" key="4">
    <source>
        <dbReference type="ARBA" id="ARBA00012483"/>
    </source>
</evidence>
<feature type="domain" description="SWEET-like" evidence="11">
    <location>
        <begin position="1"/>
        <end position="154"/>
    </location>
</feature>
<evidence type="ECO:0000256" key="7">
    <source>
        <dbReference type="ARBA" id="ARBA00022786"/>
    </source>
</evidence>
<reference evidence="12" key="1">
    <citation type="submission" date="2022-12" db="EMBL/GenBank/DDBJ databases">
        <title>Draft genome assemblies for two species of Escallonia (Escalloniales).</title>
        <authorList>
            <person name="Chanderbali A."/>
            <person name="Dervinis C."/>
            <person name="Anghel I."/>
            <person name="Soltis D."/>
            <person name="Soltis P."/>
            <person name="Zapata F."/>
        </authorList>
    </citation>
    <scope>NUCLEOTIDE SEQUENCE</scope>
    <source>
        <strain evidence="12">UCBG64.0493</strain>
        <tissue evidence="12">Leaf</tissue>
    </source>
</reference>
<dbReference type="InterPro" id="IPR021319">
    <property type="entry name" value="DUF2921"/>
</dbReference>
<comment type="subcellular location">
    <subcellularLocation>
        <location evidence="2">Endomembrane system</location>
        <topology evidence="2">Multi-pass membrane protein</topology>
    </subcellularLocation>
</comment>
<dbReference type="AlphaFoldDB" id="A0AA89B668"/>
<evidence type="ECO:0000256" key="10">
    <source>
        <dbReference type="SAM" id="Phobius"/>
    </source>
</evidence>
<dbReference type="Proteomes" id="UP001188597">
    <property type="component" value="Unassembled WGS sequence"/>
</dbReference>
<evidence type="ECO:0000256" key="5">
    <source>
        <dbReference type="ARBA" id="ARBA00022679"/>
    </source>
</evidence>
<evidence type="ECO:0000256" key="6">
    <source>
        <dbReference type="ARBA" id="ARBA00022692"/>
    </source>
</evidence>
<dbReference type="GO" id="GO:0012505">
    <property type="term" value="C:endomembrane system"/>
    <property type="evidence" value="ECO:0007669"/>
    <property type="project" value="UniProtKB-SubCell"/>
</dbReference>
<proteinExistence type="predicted"/>
<evidence type="ECO:0000256" key="1">
    <source>
        <dbReference type="ARBA" id="ARBA00000900"/>
    </source>
</evidence>
<dbReference type="PANTHER" id="PTHR33389:SF18">
    <property type="entry name" value="OS01G0677900 PROTEIN"/>
    <property type="match status" value="1"/>
</dbReference>
<evidence type="ECO:0000256" key="9">
    <source>
        <dbReference type="ARBA" id="ARBA00023136"/>
    </source>
</evidence>
<evidence type="ECO:0000259" key="11">
    <source>
        <dbReference type="Pfam" id="PF11145"/>
    </source>
</evidence>
<feature type="transmembrane region" description="Helical" evidence="10">
    <location>
        <begin position="37"/>
        <end position="56"/>
    </location>
</feature>
<keyword evidence="13" id="KW-1185">Reference proteome</keyword>
<dbReference type="Pfam" id="PF11145">
    <property type="entry name" value="DUF2921"/>
    <property type="match status" value="1"/>
</dbReference>